<reference evidence="2" key="1">
    <citation type="submission" date="2016-10" db="EMBL/GenBank/DDBJ databases">
        <authorList>
            <person name="Varghese N."/>
            <person name="Submissions S."/>
        </authorList>
    </citation>
    <scope>NUCLEOTIDE SEQUENCE [LARGE SCALE GENOMIC DNA]</scope>
    <source>
        <strain evidence="2">IBRC-M 10761</strain>
    </source>
</reference>
<dbReference type="OrthoDB" id="833553at2"/>
<evidence type="ECO:0008006" key="3">
    <source>
        <dbReference type="Google" id="ProtNLM"/>
    </source>
</evidence>
<evidence type="ECO:0000313" key="1">
    <source>
        <dbReference type="EMBL" id="SEJ68359.1"/>
    </source>
</evidence>
<evidence type="ECO:0000313" key="2">
    <source>
        <dbReference type="Proteomes" id="UP000199403"/>
    </source>
</evidence>
<organism evidence="1 2">
    <name type="scientific">Cyclobacterium xiamenense</name>
    <dbReference type="NCBI Taxonomy" id="1297121"/>
    <lineage>
        <taxon>Bacteria</taxon>
        <taxon>Pseudomonadati</taxon>
        <taxon>Bacteroidota</taxon>
        <taxon>Cytophagia</taxon>
        <taxon>Cytophagales</taxon>
        <taxon>Cyclobacteriaceae</taxon>
        <taxon>Cyclobacterium</taxon>
    </lineage>
</organism>
<dbReference type="EMBL" id="FNZH01000008">
    <property type="protein sequence ID" value="SEJ68359.1"/>
    <property type="molecule type" value="Genomic_DNA"/>
</dbReference>
<keyword evidence="2" id="KW-1185">Reference proteome</keyword>
<dbReference type="AlphaFoldDB" id="A0A1H7ARY6"/>
<gene>
    <name evidence="1" type="ORF">SAMN05192553_10880</name>
</gene>
<dbReference type="Proteomes" id="UP000199403">
    <property type="component" value="Unassembled WGS sequence"/>
</dbReference>
<name>A0A1H7ARY6_9BACT</name>
<accession>A0A1H7ARY6</accession>
<sequence length="383" mass="44010">MRPKILCPLLPIGLMIGLHLSCSNSGRENRSGDGFEPRFVITDSLVIDYLGRLAILDIQSDRSEYLMFDHQRKEMVRVDSNGQILLAKNLTGDTRDGYGSYFISAHYHGSEEVIILTNKKLFRYDLNLQLIQSGELPFSFFTNTVYGGHVNDLSGGILFTNSFPEYPSREMLEQEVFLTQLPFLTVYDLEQDTILSRQYIPASSQMLKNSGQYREMAPFSIRNDATIYLLFSYSPEIYRYTFPDLELQDTIQLNPGDAYVQIDPASPKAEPFDRFFKELGASSFVHLSRSNGYLMTAYQGAAPQKEVDALPRNVVGGEAFSALQKEYKIPYYQLIKEGRKVWEAHLDIDFRYKGGRLFADRNLHLPRVETELDQVIFYFYEIQ</sequence>
<dbReference type="RefSeq" id="WP_143057700.1">
    <property type="nucleotide sequence ID" value="NZ_FNZH01000008.1"/>
</dbReference>
<proteinExistence type="predicted"/>
<dbReference type="STRING" id="1416801.SAMN05192553_10880"/>
<protein>
    <recommendedName>
        <fullName evidence="3">6-bladed beta-propeller protein</fullName>
    </recommendedName>
</protein>